<protein>
    <submittedName>
        <fullName evidence="2">Uncharacterized protein</fullName>
    </submittedName>
</protein>
<dbReference type="EMBL" id="JAUKUD010000001">
    <property type="protein sequence ID" value="KAK0753862.1"/>
    <property type="molecule type" value="Genomic_DNA"/>
</dbReference>
<dbReference type="Pfam" id="PF20354">
    <property type="entry name" value="DUF6649"/>
    <property type="match status" value="1"/>
</dbReference>
<accession>A0AA40FA54</accession>
<comment type="caution">
    <text evidence="2">The sequence shown here is derived from an EMBL/GenBank/DDBJ whole genome shotgun (WGS) entry which is preliminary data.</text>
</comment>
<organism evidence="2 3">
    <name type="scientific">Schizothecium vesticola</name>
    <dbReference type="NCBI Taxonomy" id="314040"/>
    <lineage>
        <taxon>Eukaryota</taxon>
        <taxon>Fungi</taxon>
        <taxon>Dikarya</taxon>
        <taxon>Ascomycota</taxon>
        <taxon>Pezizomycotina</taxon>
        <taxon>Sordariomycetes</taxon>
        <taxon>Sordariomycetidae</taxon>
        <taxon>Sordariales</taxon>
        <taxon>Schizotheciaceae</taxon>
        <taxon>Schizothecium</taxon>
    </lineage>
</organism>
<feature type="region of interest" description="Disordered" evidence="1">
    <location>
        <begin position="42"/>
        <end position="75"/>
    </location>
</feature>
<feature type="compositionally biased region" description="Basic and acidic residues" evidence="1">
    <location>
        <begin position="12"/>
        <end position="24"/>
    </location>
</feature>
<keyword evidence="3" id="KW-1185">Reference proteome</keyword>
<dbReference type="AlphaFoldDB" id="A0AA40FA54"/>
<dbReference type="InterPro" id="IPR046591">
    <property type="entry name" value="DUF6649"/>
</dbReference>
<dbReference type="Proteomes" id="UP001172155">
    <property type="component" value="Unassembled WGS sequence"/>
</dbReference>
<evidence type="ECO:0000256" key="1">
    <source>
        <dbReference type="SAM" id="MobiDB-lite"/>
    </source>
</evidence>
<reference evidence="2" key="1">
    <citation type="submission" date="2023-06" db="EMBL/GenBank/DDBJ databases">
        <title>Genome-scale phylogeny and comparative genomics of the fungal order Sordariales.</title>
        <authorList>
            <consortium name="Lawrence Berkeley National Laboratory"/>
            <person name="Hensen N."/>
            <person name="Bonometti L."/>
            <person name="Westerberg I."/>
            <person name="Brannstrom I.O."/>
            <person name="Guillou S."/>
            <person name="Cros-Aarteil S."/>
            <person name="Calhoun S."/>
            <person name="Haridas S."/>
            <person name="Kuo A."/>
            <person name="Mondo S."/>
            <person name="Pangilinan J."/>
            <person name="Riley R."/>
            <person name="LaButti K."/>
            <person name="Andreopoulos B."/>
            <person name="Lipzen A."/>
            <person name="Chen C."/>
            <person name="Yanf M."/>
            <person name="Daum C."/>
            <person name="Ng V."/>
            <person name="Clum A."/>
            <person name="Steindorff A."/>
            <person name="Ohm R."/>
            <person name="Martin F."/>
            <person name="Silar P."/>
            <person name="Natvig D."/>
            <person name="Lalanne C."/>
            <person name="Gautier V."/>
            <person name="Ament-velasquez S.L."/>
            <person name="Kruys A."/>
            <person name="Hutchinson M.I."/>
            <person name="Powell A.J."/>
            <person name="Barry K."/>
            <person name="Miller A.N."/>
            <person name="Grigoriev I.V."/>
            <person name="Debuchy R."/>
            <person name="Gladieux P."/>
            <person name="Thoren M.H."/>
            <person name="Johannesson H."/>
        </authorList>
    </citation>
    <scope>NUCLEOTIDE SEQUENCE</scope>
    <source>
        <strain evidence="2">SMH3187-1</strain>
    </source>
</reference>
<name>A0AA40FA54_9PEZI</name>
<proteinExistence type="predicted"/>
<feature type="region of interest" description="Disordered" evidence="1">
    <location>
        <begin position="1"/>
        <end position="26"/>
    </location>
</feature>
<evidence type="ECO:0000313" key="3">
    <source>
        <dbReference type="Proteomes" id="UP001172155"/>
    </source>
</evidence>
<feature type="region of interest" description="Disordered" evidence="1">
    <location>
        <begin position="89"/>
        <end position="111"/>
    </location>
</feature>
<feature type="non-terminal residue" evidence="2">
    <location>
        <position position="183"/>
    </location>
</feature>
<evidence type="ECO:0000313" key="2">
    <source>
        <dbReference type="EMBL" id="KAK0753862.1"/>
    </source>
</evidence>
<gene>
    <name evidence="2" type="ORF">B0T18DRAFT_288377</name>
</gene>
<sequence length="183" mass="20766">QQPPVLCFRKRKAEDKPENNERLSKRLSLLNLEQSGAKLYVPVESQHPNPSLSPTAYRLPTPNASSPSPSGDEMMALDDTKYKVYIRNLDDELTSSDDDQPEDTNSTTNNNLIINLPDIQKHLRDNRIPPAVLLHRNTPPPALDKQLVLYRVPSSLTVPEERDSVRKAILEARARLRGEQERQ</sequence>
<feature type="compositionally biased region" description="Acidic residues" evidence="1">
    <location>
        <begin position="91"/>
        <end position="102"/>
    </location>
</feature>
<feature type="non-terminal residue" evidence="2">
    <location>
        <position position="1"/>
    </location>
</feature>